<comment type="caution">
    <text evidence="2">The sequence shown here is derived from an EMBL/GenBank/DDBJ whole genome shotgun (WGS) entry which is preliminary data.</text>
</comment>
<evidence type="ECO:0000313" key="2">
    <source>
        <dbReference type="EMBL" id="KAL3513744.1"/>
    </source>
</evidence>
<feature type="region of interest" description="Disordered" evidence="1">
    <location>
        <begin position="77"/>
        <end position="115"/>
    </location>
</feature>
<evidence type="ECO:0000313" key="3">
    <source>
        <dbReference type="Proteomes" id="UP001630127"/>
    </source>
</evidence>
<proteinExistence type="predicted"/>
<reference evidence="2 3" key="1">
    <citation type="submission" date="2024-11" db="EMBL/GenBank/DDBJ databases">
        <title>A near-complete genome assembly of Cinchona calisaya.</title>
        <authorList>
            <person name="Lian D.C."/>
            <person name="Zhao X.W."/>
            <person name="Wei L."/>
        </authorList>
    </citation>
    <scope>NUCLEOTIDE SEQUENCE [LARGE SCALE GENOMIC DNA]</scope>
    <source>
        <tissue evidence="2">Nenye</tissue>
    </source>
</reference>
<keyword evidence="3" id="KW-1185">Reference proteome</keyword>
<evidence type="ECO:0000256" key="1">
    <source>
        <dbReference type="SAM" id="MobiDB-lite"/>
    </source>
</evidence>
<dbReference type="AlphaFoldDB" id="A0ABD2Z4R3"/>
<dbReference type="EMBL" id="JBJUIK010000011">
    <property type="protein sequence ID" value="KAL3513744.1"/>
    <property type="molecule type" value="Genomic_DNA"/>
</dbReference>
<dbReference type="Proteomes" id="UP001630127">
    <property type="component" value="Unassembled WGS sequence"/>
</dbReference>
<protein>
    <submittedName>
        <fullName evidence="2">Uncharacterized protein</fullName>
    </submittedName>
</protein>
<sequence length="115" mass="12836">MENGKGKSEFVEGESSNELWAGSFKKKGSVIPKKRTPVSHMVGEKIGKVVVSGVQKINNKKKINPDEVTGALEYDATWTQNDGPNSSKRNLGRVDGKERRNKALRRRVEKKREVA</sequence>
<name>A0ABD2Z4R3_9GENT</name>
<gene>
    <name evidence="2" type="ORF">ACH5RR_026461</name>
</gene>
<feature type="compositionally biased region" description="Polar residues" evidence="1">
    <location>
        <begin position="77"/>
        <end position="89"/>
    </location>
</feature>
<organism evidence="2 3">
    <name type="scientific">Cinchona calisaya</name>
    <dbReference type="NCBI Taxonomy" id="153742"/>
    <lineage>
        <taxon>Eukaryota</taxon>
        <taxon>Viridiplantae</taxon>
        <taxon>Streptophyta</taxon>
        <taxon>Embryophyta</taxon>
        <taxon>Tracheophyta</taxon>
        <taxon>Spermatophyta</taxon>
        <taxon>Magnoliopsida</taxon>
        <taxon>eudicotyledons</taxon>
        <taxon>Gunneridae</taxon>
        <taxon>Pentapetalae</taxon>
        <taxon>asterids</taxon>
        <taxon>lamiids</taxon>
        <taxon>Gentianales</taxon>
        <taxon>Rubiaceae</taxon>
        <taxon>Cinchonoideae</taxon>
        <taxon>Cinchoneae</taxon>
        <taxon>Cinchona</taxon>
    </lineage>
</organism>
<feature type="compositionally biased region" description="Basic residues" evidence="1">
    <location>
        <begin position="99"/>
        <end position="109"/>
    </location>
</feature>
<accession>A0ABD2Z4R3</accession>